<evidence type="ECO:0000313" key="2">
    <source>
        <dbReference type="EMBL" id="KIJ36038.1"/>
    </source>
</evidence>
<reference evidence="2 3" key="1">
    <citation type="submission" date="2014-06" db="EMBL/GenBank/DDBJ databases">
        <title>Evolutionary Origins and Diversification of the Mycorrhizal Mutualists.</title>
        <authorList>
            <consortium name="DOE Joint Genome Institute"/>
            <consortium name="Mycorrhizal Genomics Consortium"/>
            <person name="Kohler A."/>
            <person name="Kuo A."/>
            <person name="Nagy L.G."/>
            <person name="Floudas D."/>
            <person name="Copeland A."/>
            <person name="Barry K.W."/>
            <person name="Cichocki N."/>
            <person name="Veneault-Fourrey C."/>
            <person name="LaButti K."/>
            <person name="Lindquist E.A."/>
            <person name="Lipzen A."/>
            <person name="Lundell T."/>
            <person name="Morin E."/>
            <person name="Murat C."/>
            <person name="Riley R."/>
            <person name="Ohm R."/>
            <person name="Sun H."/>
            <person name="Tunlid A."/>
            <person name="Henrissat B."/>
            <person name="Grigoriev I.V."/>
            <person name="Hibbett D.S."/>
            <person name="Martin F."/>
        </authorList>
    </citation>
    <scope>NUCLEOTIDE SEQUENCE [LARGE SCALE GENOMIC DNA]</scope>
    <source>
        <strain evidence="2 3">SS14</strain>
    </source>
</reference>
<keyword evidence="1" id="KW-1133">Transmembrane helix</keyword>
<accession>A0A0C9U033</accession>
<evidence type="ECO:0000256" key="1">
    <source>
        <dbReference type="SAM" id="Phobius"/>
    </source>
</evidence>
<keyword evidence="1" id="KW-0812">Transmembrane</keyword>
<feature type="transmembrane region" description="Helical" evidence="1">
    <location>
        <begin position="35"/>
        <end position="56"/>
    </location>
</feature>
<sequence length="58" mass="6486">MSSKTRLWPWSLRCATPAILIGFNGADVTSRTSTLLHAHCLHVLPVSVPVFLYTLCFR</sequence>
<gene>
    <name evidence="2" type="ORF">M422DRAFT_34442</name>
</gene>
<dbReference type="EMBL" id="KN837182">
    <property type="protein sequence ID" value="KIJ36038.1"/>
    <property type="molecule type" value="Genomic_DNA"/>
</dbReference>
<dbReference type="AlphaFoldDB" id="A0A0C9U033"/>
<dbReference type="Proteomes" id="UP000054279">
    <property type="component" value="Unassembled WGS sequence"/>
</dbReference>
<keyword evidence="1" id="KW-0472">Membrane</keyword>
<organism evidence="2 3">
    <name type="scientific">Sphaerobolus stellatus (strain SS14)</name>
    <dbReference type="NCBI Taxonomy" id="990650"/>
    <lineage>
        <taxon>Eukaryota</taxon>
        <taxon>Fungi</taxon>
        <taxon>Dikarya</taxon>
        <taxon>Basidiomycota</taxon>
        <taxon>Agaricomycotina</taxon>
        <taxon>Agaricomycetes</taxon>
        <taxon>Phallomycetidae</taxon>
        <taxon>Geastrales</taxon>
        <taxon>Sphaerobolaceae</taxon>
        <taxon>Sphaerobolus</taxon>
    </lineage>
</organism>
<name>A0A0C9U033_SPHS4</name>
<dbReference type="HOGENOM" id="CLU_2980586_0_0_1"/>
<keyword evidence="3" id="KW-1185">Reference proteome</keyword>
<proteinExistence type="predicted"/>
<evidence type="ECO:0000313" key="3">
    <source>
        <dbReference type="Proteomes" id="UP000054279"/>
    </source>
</evidence>
<protein>
    <submittedName>
        <fullName evidence="2">Uncharacterized protein</fullName>
    </submittedName>
</protein>